<feature type="compositionally biased region" description="Polar residues" evidence="1">
    <location>
        <begin position="1"/>
        <end position="31"/>
    </location>
</feature>
<dbReference type="AlphaFoldDB" id="A0A0L0FT25"/>
<dbReference type="GeneID" id="25908281"/>
<gene>
    <name evidence="2" type="ORF">SARC_07777</name>
</gene>
<name>A0A0L0FT25_9EUKA</name>
<evidence type="ECO:0000256" key="1">
    <source>
        <dbReference type="SAM" id="MobiDB-lite"/>
    </source>
</evidence>
<keyword evidence="3" id="KW-1185">Reference proteome</keyword>
<proteinExistence type="predicted"/>
<organism evidence="2 3">
    <name type="scientific">Sphaeroforma arctica JP610</name>
    <dbReference type="NCBI Taxonomy" id="667725"/>
    <lineage>
        <taxon>Eukaryota</taxon>
        <taxon>Ichthyosporea</taxon>
        <taxon>Ichthyophonida</taxon>
        <taxon>Sphaeroforma</taxon>
    </lineage>
</organism>
<feature type="compositionally biased region" description="Low complexity" evidence="1">
    <location>
        <begin position="75"/>
        <end position="84"/>
    </location>
</feature>
<evidence type="ECO:0000313" key="3">
    <source>
        <dbReference type="Proteomes" id="UP000054560"/>
    </source>
</evidence>
<evidence type="ECO:0000313" key="2">
    <source>
        <dbReference type="EMBL" id="KNC79839.1"/>
    </source>
</evidence>
<reference evidence="2 3" key="1">
    <citation type="submission" date="2011-02" db="EMBL/GenBank/DDBJ databases">
        <title>The Genome Sequence of Sphaeroforma arctica JP610.</title>
        <authorList>
            <consortium name="The Broad Institute Genome Sequencing Platform"/>
            <person name="Russ C."/>
            <person name="Cuomo C."/>
            <person name="Young S.K."/>
            <person name="Zeng Q."/>
            <person name="Gargeya S."/>
            <person name="Alvarado L."/>
            <person name="Berlin A."/>
            <person name="Chapman S.B."/>
            <person name="Chen Z."/>
            <person name="Freedman E."/>
            <person name="Gellesch M."/>
            <person name="Goldberg J."/>
            <person name="Griggs A."/>
            <person name="Gujja S."/>
            <person name="Heilman E."/>
            <person name="Heiman D."/>
            <person name="Howarth C."/>
            <person name="Mehta T."/>
            <person name="Neiman D."/>
            <person name="Pearson M."/>
            <person name="Roberts A."/>
            <person name="Saif S."/>
            <person name="Shea T."/>
            <person name="Shenoy N."/>
            <person name="Sisk P."/>
            <person name="Stolte C."/>
            <person name="Sykes S."/>
            <person name="White J."/>
            <person name="Yandava C."/>
            <person name="Burger G."/>
            <person name="Gray M.W."/>
            <person name="Holland P.W.H."/>
            <person name="King N."/>
            <person name="Lang F.B.F."/>
            <person name="Roger A.J."/>
            <person name="Ruiz-Trillo I."/>
            <person name="Haas B."/>
            <person name="Nusbaum C."/>
            <person name="Birren B."/>
        </authorList>
    </citation>
    <scope>NUCLEOTIDE SEQUENCE [LARGE SCALE GENOMIC DNA]</scope>
    <source>
        <strain evidence="2 3">JP610</strain>
    </source>
</reference>
<sequence>MSSTQESVAAEQPNSSAVTPTSASRTVSTIDNPEEVATDVPHTTDEIATAYPALADVADVPVAAPTETGQNGSVPSSSSPTTAAIEGDKDESVLTDTGSVDDITTEASSPRGMNTGDASMKPSEGIGMSGDDSDLIIAEMKSEEPESPTMSNPSLVEVMATASTAGTARDATGVDENASDIDTSSQIGLMRDAMPSGGSETDAATDTVEGTVDTENAVELATGGGAILFNAQLLNANEDMNANELGSNMANKSLAMNPSTTESGIYPVITPGADSTTASQLGSDTVVIASTTSTVVAYGVVCARGSDASNTSDVGSTGSVIDKGATLDLVDRSGSGISQRAMALAGGRAASGIENADDLARSHVSYRDQVPVVVPGDEDAEAYKKSLHLLSQARKRHTLQSLHAVQLTGVLPVTKQLQKTVDQAQKSSQKIQARMEKHALAEAKQRDDEITALEKRLNKALTYFSKQMYADEAAKGVAGESRTLEEIEIETRRIKWPQISEYDRLLSHRHLEDMKFLYRVRLLDYTSVYEQVHASEWHEVDKIEDREWNDLDKECNLNLKALEKDLSWGLMSKITGKKTVDGVKLTRAELETAAEEKKNHLTAQQEVRCDELREMQKSRCTKLAEGQEKTVQDLVITQTEAMKSLAVDTIV</sequence>
<dbReference type="EMBL" id="KQ242235">
    <property type="protein sequence ID" value="KNC79839.1"/>
    <property type="molecule type" value="Genomic_DNA"/>
</dbReference>
<feature type="region of interest" description="Disordered" evidence="1">
    <location>
        <begin position="166"/>
        <end position="208"/>
    </location>
</feature>
<dbReference type="RefSeq" id="XP_014153741.1">
    <property type="nucleotide sequence ID" value="XM_014298266.1"/>
</dbReference>
<accession>A0A0L0FT25</accession>
<protein>
    <submittedName>
        <fullName evidence="2">Uncharacterized protein</fullName>
    </submittedName>
</protein>
<feature type="region of interest" description="Disordered" evidence="1">
    <location>
        <begin position="61"/>
        <end position="131"/>
    </location>
</feature>
<dbReference type="Proteomes" id="UP000054560">
    <property type="component" value="Unassembled WGS sequence"/>
</dbReference>
<feature type="region of interest" description="Disordered" evidence="1">
    <location>
        <begin position="1"/>
        <end position="48"/>
    </location>
</feature>